<keyword evidence="2 4" id="KW-0378">Hydrolase</keyword>
<feature type="domain" description="Nudix hydrolase" evidence="3">
    <location>
        <begin position="41"/>
        <end position="173"/>
    </location>
</feature>
<dbReference type="InterPro" id="IPR000086">
    <property type="entry name" value="NUDIX_hydrolase_dom"/>
</dbReference>
<sequence>MMEFEEKTIRRQEIFKGHVFEVVVDDVALPNGLGESKRELVFHKGAVAVLAVTPEGKIVIVKQYRKAIEAISYEIPAGKLEVGENGSEMEAAARELEEETGYTADLTFLYEFYTAIGFCDEKIKLYLADNLEKVPNPRPQDDDEVLELFELTYEECMDLVASGAIRDAKTLIALQYFALHFGGN</sequence>
<dbReference type="EC" id="3.6.1.13" evidence="4"/>
<evidence type="ECO:0000313" key="5">
    <source>
        <dbReference type="Proteomes" id="UP000809081"/>
    </source>
</evidence>
<dbReference type="EMBL" id="JAFBEI010000009">
    <property type="protein sequence ID" value="MBM7635788.1"/>
    <property type="molecule type" value="Genomic_DNA"/>
</dbReference>
<dbReference type="SUPFAM" id="SSF55811">
    <property type="entry name" value="Nudix"/>
    <property type="match status" value="1"/>
</dbReference>
<evidence type="ECO:0000256" key="2">
    <source>
        <dbReference type="ARBA" id="ARBA00022801"/>
    </source>
</evidence>
<dbReference type="Gene3D" id="3.90.79.10">
    <property type="entry name" value="Nucleoside Triphosphate Pyrophosphohydrolase"/>
    <property type="match status" value="1"/>
</dbReference>
<dbReference type="GO" id="GO:0047631">
    <property type="term" value="F:ADP-ribose diphosphatase activity"/>
    <property type="evidence" value="ECO:0007669"/>
    <property type="project" value="UniProtKB-EC"/>
</dbReference>
<evidence type="ECO:0000259" key="3">
    <source>
        <dbReference type="PROSITE" id="PS51462"/>
    </source>
</evidence>
<reference evidence="4 5" key="1">
    <citation type="submission" date="2021-01" db="EMBL/GenBank/DDBJ databases">
        <title>Genomic Encyclopedia of Type Strains, Phase IV (KMG-IV): sequencing the most valuable type-strain genomes for metagenomic binning, comparative biology and taxonomic classification.</title>
        <authorList>
            <person name="Goeker M."/>
        </authorList>
    </citation>
    <scope>NUCLEOTIDE SEQUENCE [LARGE SCALE GENOMIC DNA]</scope>
    <source>
        <strain evidence="4 5">DSM 27513</strain>
    </source>
</reference>
<dbReference type="PRINTS" id="PR00502">
    <property type="entry name" value="NUDIXFAMILY"/>
</dbReference>
<comment type="cofactor">
    <cofactor evidence="1">
        <name>Mg(2+)</name>
        <dbReference type="ChEBI" id="CHEBI:18420"/>
    </cofactor>
</comment>
<dbReference type="Pfam" id="PF00293">
    <property type="entry name" value="NUDIX"/>
    <property type="match status" value="1"/>
</dbReference>
<dbReference type="InterPro" id="IPR015797">
    <property type="entry name" value="NUDIX_hydrolase-like_dom_sf"/>
</dbReference>
<accession>A0ABS2PLW7</accession>
<dbReference type="PANTHER" id="PTHR11839:SF18">
    <property type="entry name" value="NUDIX HYDROLASE DOMAIN-CONTAINING PROTEIN"/>
    <property type="match status" value="1"/>
</dbReference>
<protein>
    <submittedName>
        <fullName evidence="4">ADP-ribose pyrophosphatase</fullName>
        <ecNumber evidence="4">3.6.1.13</ecNumber>
    </submittedName>
</protein>
<gene>
    <name evidence="4" type="ORF">JOC31_000602</name>
</gene>
<organism evidence="4 5">
    <name type="scientific">Streptococcus saliviloxodontae</name>
    <dbReference type="NCBI Taxonomy" id="1349416"/>
    <lineage>
        <taxon>Bacteria</taxon>
        <taxon>Bacillati</taxon>
        <taxon>Bacillota</taxon>
        <taxon>Bacilli</taxon>
        <taxon>Lactobacillales</taxon>
        <taxon>Streptococcaceae</taxon>
        <taxon>Streptococcus</taxon>
    </lineage>
</organism>
<proteinExistence type="predicted"/>
<name>A0ABS2PLW7_9STRE</name>
<dbReference type="PROSITE" id="PS51462">
    <property type="entry name" value="NUDIX"/>
    <property type="match status" value="1"/>
</dbReference>
<comment type="caution">
    <text evidence="4">The sequence shown here is derived from an EMBL/GenBank/DDBJ whole genome shotgun (WGS) entry which is preliminary data.</text>
</comment>
<evidence type="ECO:0000256" key="1">
    <source>
        <dbReference type="ARBA" id="ARBA00001946"/>
    </source>
</evidence>
<dbReference type="PANTHER" id="PTHR11839">
    <property type="entry name" value="UDP/ADP-SUGAR PYROPHOSPHATASE"/>
    <property type="match status" value="1"/>
</dbReference>
<dbReference type="InterPro" id="IPR020476">
    <property type="entry name" value="Nudix_hydrolase"/>
</dbReference>
<keyword evidence="5" id="KW-1185">Reference proteome</keyword>
<dbReference type="Proteomes" id="UP000809081">
    <property type="component" value="Unassembled WGS sequence"/>
</dbReference>
<evidence type="ECO:0000313" key="4">
    <source>
        <dbReference type="EMBL" id="MBM7635788.1"/>
    </source>
</evidence>